<accession>C4PG66</accession>
<gene>
    <name evidence="3" type="primary">NIC1</name>
</gene>
<name>C4PG66_CHLRE</name>
<dbReference type="AlphaFoldDB" id="C4PG66"/>
<dbReference type="InterPro" id="IPR004821">
    <property type="entry name" value="Cyt_trans-like"/>
</dbReference>
<feature type="compositionally biased region" description="Polar residues" evidence="1">
    <location>
        <begin position="35"/>
        <end position="44"/>
    </location>
</feature>
<proteinExistence type="predicted"/>
<feature type="region of interest" description="Disordered" evidence="1">
    <location>
        <begin position="470"/>
        <end position="491"/>
    </location>
</feature>
<dbReference type="SUPFAM" id="SSF52374">
    <property type="entry name" value="Nucleotidylyl transferase"/>
    <property type="match status" value="2"/>
</dbReference>
<dbReference type="PANTHER" id="PTHR12039:SF0">
    <property type="entry name" value="NICOTINAMIDE-NUCLEOTIDE ADENYLYLTRANSFERASE"/>
    <property type="match status" value="1"/>
</dbReference>
<dbReference type="Pfam" id="PF01467">
    <property type="entry name" value="CTP_transf_like"/>
    <property type="match status" value="1"/>
</dbReference>
<dbReference type="EC" id="2.7.7.18" evidence="3"/>
<protein>
    <submittedName>
        <fullName evidence="3">Nicotinate/nicotinamide mononucleotide adenylyltransferase</fullName>
        <ecNumber evidence="3">2.7.7.18</ecNumber>
    </submittedName>
</protein>
<keyword evidence="3" id="KW-0548">Nucleotidyltransferase</keyword>
<feature type="compositionally biased region" description="Gly residues" evidence="1">
    <location>
        <begin position="165"/>
        <end position="193"/>
    </location>
</feature>
<organism evidence="3">
    <name type="scientific">Chlamydomonas reinhardtii</name>
    <name type="common">Chlamydomonas smithii</name>
    <dbReference type="NCBI Taxonomy" id="3055"/>
    <lineage>
        <taxon>Eukaryota</taxon>
        <taxon>Viridiplantae</taxon>
        <taxon>Chlorophyta</taxon>
        <taxon>core chlorophytes</taxon>
        <taxon>Chlorophyceae</taxon>
        <taxon>CS clade</taxon>
        <taxon>Chlamydomonadales</taxon>
        <taxon>Chlamydomonadaceae</taxon>
        <taxon>Chlamydomonas</taxon>
    </lineage>
</organism>
<evidence type="ECO:0000259" key="2">
    <source>
        <dbReference type="Pfam" id="PF01467"/>
    </source>
</evidence>
<dbReference type="InterPro" id="IPR051182">
    <property type="entry name" value="Euk_NMN_adenylyltrnsfrase"/>
</dbReference>
<dbReference type="GO" id="GO:0004515">
    <property type="term" value="F:nicotinate-nucleotide adenylyltransferase activity"/>
    <property type="evidence" value="ECO:0007669"/>
    <property type="project" value="UniProtKB-EC"/>
</dbReference>
<keyword evidence="3" id="KW-0808">Transferase</keyword>
<reference evidence="3" key="1">
    <citation type="submission" date="2009-04" db="EMBL/GenBank/DDBJ databases">
        <title>NAD+ biosynthesis in Chlamydomonas reinhardtii uses both plant and vertebrate pathways.</title>
        <authorList>
            <person name="Lin H."/>
            <person name="Dutcher S.K."/>
        </authorList>
    </citation>
    <scope>NUCLEOTIDE SEQUENCE</scope>
</reference>
<dbReference type="ExpressionAtlas" id="C4PG66">
    <property type="expression patterns" value="baseline"/>
</dbReference>
<feature type="region of interest" description="Disordered" evidence="1">
    <location>
        <begin position="294"/>
        <end position="360"/>
    </location>
</feature>
<dbReference type="InterPro" id="IPR014729">
    <property type="entry name" value="Rossmann-like_a/b/a_fold"/>
</dbReference>
<dbReference type="Gene3D" id="3.40.50.620">
    <property type="entry name" value="HUPs"/>
    <property type="match status" value="2"/>
</dbReference>
<feature type="compositionally biased region" description="Basic and acidic residues" evidence="1">
    <location>
        <begin position="349"/>
        <end position="360"/>
    </location>
</feature>
<dbReference type="PANTHER" id="PTHR12039">
    <property type="entry name" value="NICOTINAMIDE MONONUCLEOTIDE ADENYLYLTRANSFERASE"/>
    <property type="match status" value="1"/>
</dbReference>
<evidence type="ECO:0000256" key="1">
    <source>
        <dbReference type="SAM" id="MobiDB-lite"/>
    </source>
</evidence>
<feature type="region of interest" description="Disordered" evidence="1">
    <location>
        <begin position="161"/>
        <end position="209"/>
    </location>
</feature>
<feature type="domain" description="Cytidyltransferase-like" evidence="2">
    <location>
        <begin position="85"/>
        <end position="146"/>
    </location>
</feature>
<dbReference type="EMBL" id="FJ944016">
    <property type="protein sequence ID" value="ACR39519.1"/>
    <property type="molecule type" value="Genomic_DNA"/>
</dbReference>
<sequence>MRCTPHHTYLGTCTARHHPACSSPSFLRTGPATPSHASVPSSGTYLGPGRLPAPAPLPLNPPLPTDKLSCKAASTQPRTPVVLVAAGSFNPPTVMHLRMAELAADELLRRGYDVWGVYFSPVADSYGKAGLAPAADRVAMCRLAAAATSTAATSAVVREGAHVSGSGGGGSKGYGGSGGGGGHGSSGVGGRDGAGPVAPLPAGGGSEAIQPRPQLQQLQPPPSQQHQLLPQQPQLQLQPSKLQPLLLPDPEPDLVMVDGWEAAQPGYTRTLAVLRRVEGELRAWLLQAAGAAGAGTGPEAAEAAEAEEQEGQRPPPAVGGGVQAAQAGGPGQGQGQARASTGVVQQQQDRQDRQQQQERPVRAMLLCGADVLASMASPGVWRNPDVILREHGVVCIARAGSPLDGLLSTPGNVLHDHRDRVVLVYDHVGNSISSSAVRAELAAGRPVRHLLPAGVAAYIHARGLYSSTGTGTGMRGGDRVGGGGGGGEGGGVEGAGGRMAVGAGAAGRSGGGLAGRAGSLEVIV</sequence>
<feature type="compositionally biased region" description="Gly residues" evidence="1">
    <location>
        <begin position="318"/>
        <end position="334"/>
    </location>
</feature>
<feature type="region of interest" description="Disordered" evidence="1">
    <location>
        <begin position="27"/>
        <end position="56"/>
    </location>
</feature>
<evidence type="ECO:0000313" key="3">
    <source>
        <dbReference type="EMBL" id="ACR39519.1"/>
    </source>
</evidence>